<evidence type="ECO:0000256" key="4">
    <source>
        <dbReference type="ARBA" id="ARBA00022777"/>
    </source>
</evidence>
<dbReference type="GO" id="GO:0016052">
    <property type="term" value="P:carbohydrate catabolic process"/>
    <property type="evidence" value="ECO:0007669"/>
    <property type="project" value="UniProtKB-ARBA"/>
</dbReference>
<keyword evidence="2 7" id="KW-0808">Transferase</keyword>
<dbReference type="Proteomes" id="UP000474104">
    <property type="component" value="Unassembled WGS sequence"/>
</dbReference>
<keyword evidence="5 7" id="KW-0067">ATP-binding</keyword>
<name>A0A9X5H5C9_9FIRM</name>
<protein>
    <recommendedName>
        <fullName evidence="7">Tagatose-6-phosphate kinase</fullName>
        <ecNumber evidence="7">2.7.1.144</ecNumber>
    </recommendedName>
</protein>
<dbReference type="EMBL" id="VIRB01000033">
    <property type="protein sequence ID" value="NDO67973.1"/>
    <property type="molecule type" value="Genomic_DNA"/>
</dbReference>
<dbReference type="PANTHER" id="PTHR46566">
    <property type="entry name" value="1-PHOSPHOFRUCTOKINASE-RELATED"/>
    <property type="match status" value="1"/>
</dbReference>
<dbReference type="GO" id="GO:0005829">
    <property type="term" value="C:cytosol"/>
    <property type="evidence" value="ECO:0007669"/>
    <property type="project" value="TreeGrafter"/>
</dbReference>
<dbReference type="GO" id="GO:0008662">
    <property type="term" value="F:1-phosphofructokinase activity"/>
    <property type="evidence" value="ECO:0007669"/>
    <property type="project" value="UniProtKB-UniRule"/>
</dbReference>
<keyword evidence="7" id="KW-0423">Lactose metabolism</keyword>
<dbReference type="SUPFAM" id="SSF53613">
    <property type="entry name" value="Ribokinase-like"/>
    <property type="match status" value="1"/>
</dbReference>
<dbReference type="RefSeq" id="WP_162205368.1">
    <property type="nucleotide sequence ID" value="NZ_VIRB01000033.1"/>
</dbReference>
<dbReference type="InterPro" id="IPR022463">
    <property type="entry name" value="1-PFruKinase"/>
</dbReference>
<comment type="similarity">
    <text evidence="7">Belongs to the carbohydrate kinase PfkB family. LacC subfamily.</text>
</comment>
<keyword evidence="3 7" id="KW-0547">Nucleotide-binding</keyword>
<proteinExistence type="inferred from homology"/>
<dbReference type="GO" id="GO:0044281">
    <property type="term" value="P:small molecule metabolic process"/>
    <property type="evidence" value="ECO:0007669"/>
    <property type="project" value="UniProtKB-ARBA"/>
</dbReference>
<evidence type="ECO:0000256" key="1">
    <source>
        <dbReference type="ARBA" id="ARBA00005380"/>
    </source>
</evidence>
<comment type="catalytic activity">
    <reaction evidence="7">
        <text>D-tagatofuranose 6-phosphate + ATP = D-tagatofuranose 1,6-bisphosphate + ADP + H(+)</text>
        <dbReference type="Rhea" id="RHEA:12420"/>
        <dbReference type="ChEBI" id="CHEBI:15378"/>
        <dbReference type="ChEBI" id="CHEBI:30616"/>
        <dbReference type="ChEBI" id="CHEBI:58694"/>
        <dbReference type="ChEBI" id="CHEBI:58695"/>
        <dbReference type="ChEBI" id="CHEBI:456216"/>
        <dbReference type="EC" id="2.7.1.144"/>
    </reaction>
</comment>
<comment type="pathway">
    <text evidence="7">Carbohydrate metabolism; D-tagatose 6-phosphate degradation; D-glyceraldehyde 3-phosphate and glycerone phosphate from D-tagatose 6-phosphate: step 1/2.</text>
</comment>
<gene>
    <name evidence="10" type="primary">pfkB</name>
    <name evidence="10" type="ORF">FMM80_04315</name>
</gene>
<evidence type="ECO:0000256" key="3">
    <source>
        <dbReference type="ARBA" id="ARBA00022741"/>
    </source>
</evidence>
<comment type="function">
    <text evidence="8">Catalyzes the ATP-dependent phosphorylation of fructose-l-phosphate to fructose-l,6-bisphosphate.</text>
</comment>
<dbReference type="Pfam" id="PF00294">
    <property type="entry name" value="PfkB"/>
    <property type="match status" value="1"/>
</dbReference>
<evidence type="ECO:0000256" key="2">
    <source>
        <dbReference type="ARBA" id="ARBA00022679"/>
    </source>
</evidence>
<dbReference type="PROSITE" id="PS00583">
    <property type="entry name" value="PFKB_KINASES_1"/>
    <property type="match status" value="1"/>
</dbReference>
<dbReference type="CDD" id="cd01164">
    <property type="entry name" value="FruK_PfkB_like"/>
    <property type="match status" value="1"/>
</dbReference>
<dbReference type="Gene3D" id="3.40.1190.20">
    <property type="match status" value="1"/>
</dbReference>
<evidence type="ECO:0000313" key="11">
    <source>
        <dbReference type="Proteomes" id="UP000474104"/>
    </source>
</evidence>
<dbReference type="GO" id="GO:0005524">
    <property type="term" value="F:ATP binding"/>
    <property type="evidence" value="ECO:0007669"/>
    <property type="project" value="UniProtKB-UniRule"/>
</dbReference>
<dbReference type="GO" id="GO:0009024">
    <property type="term" value="F:tagatose-6-phosphate kinase activity"/>
    <property type="evidence" value="ECO:0007669"/>
    <property type="project" value="UniProtKB-EC"/>
</dbReference>
<sequence>MIITVTMNPAIDKTVEIDTLKPGGLNRIRKVEYDAGGKGINVSKTIHELGGESIATGFLGGNAGRTIENVLDARKIRNDFIWVDGETRTNTKVFEENGAVTELNEPGPAISEDQMQEFMKKLEGYAGEDTLIVLSGSIPGGVGKDIYARIIRMAHEKGSQVLMDADGEVFRLSLEAGPDMIKPNRVELEEYAGIDYRASGKELLEMTRKLMEKGIHTAAVSMGKSGAMFVKGGYEAVCPALSVKAHSTVGAGDAMVAALAYAWDQKLGDEETVRLCMAASAGAVTTVGTKPPAKELVEELKTQVKIESAR</sequence>
<dbReference type="InterPro" id="IPR002173">
    <property type="entry name" value="Carboh/pur_kinase_PfkB_CS"/>
</dbReference>
<evidence type="ECO:0000256" key="5">
    <source>
        <dbReference type="ARBA" id="ARBA00022840"/>
    </source>
</evidence>
<organism evidence="10 11">
    <name type="scientific">Schaedlerella arabinosiphila</name>
    <dbReference type="NCBI Taxonomy" id="2044587"/>
    <lineage>
        <taxon>Bacteria</taxon>
        <taxon>Bacillati</taxon>
        <taxon>Bacillota</taxon>
        <taxon>Clostridia</taxon>
        <taxon>Lachnospirales</taxon>
        <taxon>Lachnospiraceae</taxon>
        <taxon>Schaedlerella</taxon>
    </lineage>
</organism>
<evidence type="ECO:0000313" key="10">
    <source>
        <dbReference type="EMBL" id="NDO67973.1"/>
    </source>
</evidence>
<comment type="similarity">
    <text evidence="1">Belongs to the carbohydrate kinase pfkB family.</text>
</comment>
<dbReference type="EC" id="2.7.1.144" evidence="7"/>
<dbReference type="NCBIfam" id="TIGR03828">
    <property type="entry name" value="pfkB"/>
    <property type="match status" value="1"/>
</dbReference>
<evidence type="ECO:0000256" key="6">
    <source>
        <dbReference type="ARBA" id="ARBA00047745"/>
    </source>
</evidence>
<reference evidence="10 11" key="1">
    <citation type="submission" date="2019-07" db="EMBL/GenBank/DDBJ databases">
        <title>Draft genome sequences of 15 bacterial species constituting the stable defined intestinal microbiota of the GM15 gnotobiotic mouse model.</title>
        <authorList>
            <person name="Elie C."/>
            <person name="Mathieu A."/>
            <person name="Saliou A."/>
            <person name="Darnaud M."/>
            <person name="Leulier F."/>
            <person name="Tamellini A."/>
        </authorList>
    </citation>
    <scope>NUCLEOTIDE SEQUENCE [LARGE SCALE GENOMIC DNA]</scope>
    <source>
        <strain evidence="11">ASF 502</strain>
    </source>
</reference>
<dbReference type="PANTHER" id="PTHR46566:SF2">
    <property type="entry name" value="ATP-DEPENDENT 6-PHOSPHOFRUCTOKINASE ISOZYME 2"/>
    <property type="match status" value="1"/>
</dbReference>
<feature type="domain" description="Carbohydrate kinase PfkB" evidence="9">
    <location>
        <begin position="7"/>
        <end position="293"/>
    </location>
</feature>
<dbReference type="InterPro" id="IPR029056">
    <property type="entry name" value="Ribokinase-like"/>
</dbReference>
<dbReference type="FunFam" id="3.40.1190.20:FF:000001">
    <property type="entry name" value="Phosphofructokinase"/>
    <property type="match status" value="1"/>
</dbReference>
<keyword evidence="4 8" id="KW-0418">Kinase</keyword>
<dbReference type="AlphaFoldDB" id="A0A9X5H5C9"/>
<dbReference type="PIRSF" id="PIRSF000535">
    <property type="entry name" value="1PFK/6PFK/LacC"/>
    <property type="match status" value="1"/>
</dbReference>
<comment type="catalytic activity">
    <reaction evidence="6 8">
        <text>beta-D-fructose 1-phosphate + ATP = beta-D-fructose 1,6-bisphosphate + ADP + H(+)</text>
        <dbReference type="Rhea" id="RHEA:14213"/>
        <dbReference type="ChEBI" id="CHEBI:15378"/>
        <dbReference type="ChEBI" id="CHEBI:30616"/>
        <dbReference type="ChEBI" id="CHEBI:32966"/>
        <dbReference type="ChEBI" id="CHEBI:138881"/>
        <dbReference type="ChEBI" id="CHEBI:456216"/>
        <dbReference type="EC" id="2.7.1.56"/>
    </reaction>
</comment>
<evidence type="ECO:0000256" key="8">
    <source>
        <dbReference type="RuleBase" id="RU369061"/>
    </source>
</evidence>
<evidence type="ECO:0000259" key="9">
    <source>
        <dbReference type="Pfam" id="PF00294"/>
    </source>
</evidence>
<dbReference type="NCBIfam" id="TIGR03168">
    <property type="entry name" value="1-PFK"/>
    <property type="match status" value="1"/>
</dbReference>
<dbReference type="PROSITE" id="PS00584">
    <property type="entry name" value="PFKB_KINASES_2"/>
    <property type="match status" value="1"/>
</dbReference>
<evidence type="ECO:0000256" key="7">
    <source>
        <dbReference type="PIRNR" id="PIRNR000535"/>
    </source>
</evidence>
<accession>A0A9X5H5C9</accession>
<comment type="caution">
    <text evidence="10">The sequence shown here is derived from an EMBL/GenBank/DDBJ whole genome shotgun (WGS) entry which is preliminary data.</text>
</comment>
<dbReference type="InterPro" id="IPR017583">
    <property type="entry name" value="Tagatose/fructose_Pkinase"/>
</dbReference>
<dbReference type="InterPro" id="IPR011611">
    <property type="entry name" value="PfkB_dom"/>
</dbReference>
<dbReference type="GO" id="GO:0005988">
    <property type="term" value="P:lactose metabolic process"/>
    <property type="evidence" value="ECO:0007669"/>
    <property type="project" value="UniProtKB-KW"/>
</dbReference>